<sequence length="190" mass="19782">MTPLDPRPLRRSTVAASWTTGLVAAAVVILGSLLVGGLSSFGQQLLPSWVTSLSNSAGGWSMFAFLLVWLSRAKPVLGAILGLVAFEAMVEAYGFVSGLRGFFFSAPFSSRWTVIGLAAGPVIGLAASLTRHGGRLWRVLGVACLSVVLMVEGGYGLIALLGSTSPVYWTIELVAGAAFLSAALVRRGRA</sequence>
<organism evidence="2 3">
    <name type="scientific">Frondihabitans sucicola</name>
    <dbReference type="NCBI Taxonomy" id="1268041"/>
    <lineage>
        <taxon>Bacteria</taxon>
        <taxon>Bacillati</taxon>
        <taxon>Actinomycetota</taxon>
        <taxon>Actinomycetes</taxon>
        <taxon>Micrococcales</taxon>
        <taxon>Microbacteriaceae</taxon>
        <taxon>Frondihabitans</taxon>
    </lineage>
</organism>
<keyword evidence="3" id="KW-1185">Reference proteome</keyword>
<feature type="transmembrane region" description="Helical" evidence="1">
    <location>
        <begin position="139"/>
        <end position="161"/>
    </location>
</feature>
<dbReference type="RefSeq" id="WP_286344566.1">
    <property type="nucleotide sequence ID" value="NZ_AP027732.1"/>
</dbReference>
<feature type="transmembrane region" description="Helical" evidence="1">
    <location>
        <begin position="76"/>
        <end position="96"/>
    </location>
</feature>
<keyword evidence="1" id="KW-0472">Membrane</keyword>
<keyword evidence="1" id="KW-0812">Transmembrane</keyword>
<evidence type="ECO:0008006" key="4">
    <source>
        <dbReference type="Google" id="ProtNLM"/>
    </source>
</evidence>
<feature type="transmembrane region" description="Helical" evidence="1">
    <location>
        <begin position="12"/>
        <end position="34"/>
    </location>
</feature>
<feature type="transmembrane region" description="Helical" evidence="1">
    <location>
        <begin position="46"/>
        <end position="69"/>
    </location>
</feature>
<evidence type="ECO:0000313" key="3">
    <source>
        <dbReference type="Proteomes" id="UP001321486"/>
    </source>
</evidence>
<gene>
    <name evidence="2" type="ORF">GCM10025867_41420</name>
</gene>
<protein>
    <recommendedName>
        <fullName evidence="4">DUF4386 family protein</fullName>
    </recommendedName>
</protein>
<reference evidence="3" key="1">
    <citation type="journal article" date="2019" name="Int. J. Syst. Evol. Microbiol.">
        <title>The Global Catalogue of Microorganisms (GCM) 10K type strain sequencing project: providing services to taxonomists for standard genome sequencing and annotation.</title>
        <authorList>
            <consortium name="The Broad Institute Genomics Platform"/>
            <consortium name="The Broad Institute Genome Sequencing Center for Infectious Disease"/>
            <person name="Wu L."/>
            <person name="Ma J."/>
        </authorList>
    </citation>
    <scope>NUCLEOTIDE SEQUENCE [LARGE SCALE GENOMIC DNA]</scope>
    <source>
        <strain evidence="3">NBRC 108728</strain>
    </source>
</reference>
<evidence type="ECO:0000256" key="1">
    <source>
        <dbReference type="SAM" id="Phobius"/>
    </source>
</evidence>
<evidence type="ECO:0000313" key="2">
    <source>
        <dbReference type="EMBL" id="BDZ51901.1"/>
    </source>
</evidence>
<dbReference type="Proteomes" id="UP001321486">
    <property type="component" value="Chromosome"/>
</dbReference>
<feature type="transmembrane region" description="Helical" evidence="1">
    <location>
        <begin position="167"/>
        <end position="185"/>
    </location>
</feature>
<accession>A0ABM8GTU2</accession>
<name>A0ABM8GTU2_9MICO</name>
<keyword evidence="1" id="KW-1133">Transmembrane helix</keyword>
<dbReference type="Pfam" id="PF20128">
    <property type="entry name" value="DUF6518"/>
    <property type="match status" value="1"/>
</dbReference>
<dbReference type="EMBL" id="AP027732">
    <property type="protein sequence ID" value="BDZ51901.1"/>
    <property type="molecule type" value="Genomic_DNA"/>
</dbReference>
<proteinExistence type="predicted"/>
<dbReference type="InterPro" id="IPR045393">
    <property type="entry name" value="DUF6518"/>
</dbReference>
<feature type="transmembrane region" description="Helical" evidence="1">
    <location>
        <begin position="108"/>
        <end position="127"/>
    </location>
</feature>